<gene>
    <name evidence="2" type="ORF">SBRY_50500</name>
</gene>
<name>A0A9W4MEY7_9ACTN</name>
<comment type="caution">
    <text evidence="2">The sequence shown here is derived from an EMBL/GenBank/DDBJ whole genome shotgun (WGS) entry which is preliminary data.</text>
</comment>
<dbReference type="Proteomes" id="UP001153328">
    <property type="component" value="Unassembled WGS sequence"/>
</dbReference>
<proteinExistence type="predicted"/>
<organism evidence="2 3">
    <name type="scientific">Actinacidiphila bryophytorum</name>
    <dbReference type="NCBI Taxonomy" id="1436133"/>
    <lineage>
        <taxon>Bacteria</taxon>
        <taxon>Bacillati</taxon>
        <taxon>Actinomycetota</taxon>
        <taxon>Actinomycetes</taxon>
        <taxon>Kitasatosporales</taxon>
        <taxon>Streptomycetaceae</taxon>
        <taxon>Actinacidiphila</taxon>
    </lineage>
</organism>
<evidence type="ECO:0000313" key="2">
    <source>
        <dbReference type="EMBL" id="CAG7651000.1"/>
    </source>
</evidence>
<evidence type="ECO:0000256" key="1">
    <source>
        <dbReference type="SAM" id="MobiDB-lite"/>
    </source>
</evidence>
<feature type="region of interest" description="Disordered" evidence="1">
    <location>
        <begin position="95"/>
        <end position="122"/>
    </location>
</feature>
<dbReference type="EMBL" id="CAJVAX010000019">
    <property type="protein sequence ID" value="CAG7651000.1"/>
    <property type="molecule type" value="Genomic_DNA"/>
</dbReference>
<feature type="compositionally biased region" description="Basic and acidic residues" evidence="1">
    <location>
        <begin position="21"/>
        <end position="31"/>
    </location>
</feature>
<reference evidence="2" key="1">
    <citation type="submission" date="2021-06" db="EMBL/GenBank/DDBJ databases">
        <authorList>
            <person name="Arsene-Ploetze F."/>
        </authorList>
    </citation>
    <scope>NUCLEOTIDE SEQUENCE</scope>
    <source>
        <strain evidence="2">SBRY1</strain>
    </source>
</reference>
<sequence length="122" mass="13627">MGGSGHSSDHSHRRSRARRPHGGDRGPDPRHGRLGRPLTSQQFRSRPRDSTKLPPLTRGAAVGRLGCIGITGGDAQSDWRLPFFCRTEDFAVLLSPPRSPSPRDWRPSKPPMRPTPFRRSCR</sequence>
<feature type="compositionally biased region" description="Basic residues" evidence="1">
    <location>
        <begin position="11"/>
        <end position="20"/>
    </location>
</feature>
<accession>A0A9W4MEY7</accession>
<evidence type="ECO:0000313" key="3">
    <source>
        <dbReference type="Proteomes" id="UP001153328"/>
    </source>
</evidence>
<dbReference type="AlphaFoldDB" id="A0A9W4MEY7"/>
<keyword evidence="3" id="KW-1185">Reference proteome</keyword>
<feature type="region of interest" description="Disordered" evidence="1">
    <location>
        <begin position="1"/>
        <end position="60"/>
    </location>
</feature>
<protein>
    <submittedName>
        <fullName evidence="2">Uncharacterized protein</fullName>
    </submittedName>
</protein>